<accession>W8KRI5</accession>
<reference evidence="2 3" key="1">
    <citation type="journal article" date="2014" name="J Genomics">
        <title>Draft Genome Sequence of the Extremely Halophilic Phototrophic Purple Sulfur Bacterium Halorhodospira halochloris.</title>
        <authorList>
            <person name="Singh K.S."/>
            <person name="Kirksey J."/>
            <person name="Hoff W.D."/>
            <person name="Deole R."/>
        </authorList>
    </citation>
    <scope>NUCLEOTIDE SEQUENCE [LARGE SCALE GENOMIC DNA]</scope>
    <source>
        <strain evidence="2 3">A</strain>
    </source>
</reference>
<dbReference type="Pfam" id="PF08808">
    <property type="entry name" value="RES"/>
    <property type="match status" value="1"/>
</dbReference>
<evidence type="ECO:0000259" key="1">
    <source>
        <dbReference type="SMART" id="SM00953"/>
    </source>
</evidence>
<evidence type="ECO:0000313" key="3">
    <source>
        <dbReference type="Proteomes" id="UP000019442"/>
    </source>
</evidence>
<feature type="non-terminal residue" evidence="2">
    <location>
        <position position="1"/>
    </location>
</feature>
<sequence>PSRFPPIDLFEGVAGQAGDLAALHELEGLTSNRLREAAGEIHLVPEQDRRFGPGYTPVMAAFTYPAQSRFSDGGYGVYYCARDEHTAVAETRHHRERFLRESSEPSINLEMRVYLAELRAPLLDLCAPTGTPYLDPHDWRPSQHLGLQARQAGRYGFIYPSVRDAEGGLCAGVLRPPALGPTWQGRHLQYRWDGEKITDIIELRATGY</sequence>
<dbReference type="KEGG" id="hhc:M911_02030"/>
<reference evidence="3" key="2">
    <citation type="submission" date="2014-02" db="EMBL/GenBank/DDBJ databases">
        <title>Draft Genome Sequence of extremely halophilic bacteria Halorhodospira halochloris.</title>
        <authorList>
            <person name="Singh K.S."/>
        </authorList>
    </citation>
    <scope>NUCLEOTIDE SEQUENCE [LARGE SCALE GENOMIC DNA]</scope>
    <source>
        <strain evidence="3">A</strain>
    </source>
</reference>
<name>W8KRI5_9GAMM</name>
<keyword evidence="3" id="KW-1185">Reference proteome</keyword>
<proteinExistence type="predicted"/>
<gene>
    <name evidence="2" type="ORF">M911_02030</name>
</gene>
<dbReference type="RefSeq" id="WP_025280499.1">
    <property type="nucleotide sequence ID" value="NZ_CP007268.1"/>
</dbReference>
<dbReference type="OrthoDB" id="9795903at2"/>
<dbReference type="EMBL" id="CP007268">
    <property type="protein sequence ID" value="AHK78161.1"/>
    <property type="molecule type" value="Genomic_DNA"/>
</dbReference>
<dbReference type="SMART" id="SM00953">
    <property type="entry name" value="RES"/>
    <property type="match status" value="1"/>
</dbReference>
<feature type="domain" description="RES" evidence="1">
    <location>
        <begin position="61"/>
        <end position="182"/>
    </location>
</feature>
<dbReference type="HOGENOM" id="CLU_074555_1_0_6"/>
<organism evidence="2 3">
    <name type="scientific">Ectothiorhodospira haloalkaliphila</name>
    <dbReference type="NCBI Taxonomy" id="421628"/>
    <lineage>
        <taxon>Bacteria</taxon>
        <taxon>Pseudomonadati</taxon>
        <taxon>Pseudomonadota</taxon>
        <taxon>Gammaproteobacteria</taxon>
        <taxon>Chromatiales</taxon>
        <taxon>Ectothiorhodospiraceae</taxon>
        <taxon>Ectothiorhodospira</taxon>
    </lineage>
</organism>
<evidence type="ECO:0000313" key="2">
    <source>
        <dbReference type="EMBL" id="AHK78161.1"/>
    </source>
</evidence>
<protein>
    <recommendedName>
        <fullName evidence="1">RES domain-containing protein</fullName>
    </recommendedName>
</protein>
<dbReference type="AlphaFoldDB" id="W8KRI5"/>
<dbReference type="Proteomes" id="UP000019442">
    <property type="component" value="Chromosome"/>
</dbReference>
<dbReference type="InterPro" id="IPR014914">
    <property type="entry name" value="RES_dom"/>
</dbReference>